<dbReference type="PANTHER" id="PTHR45339">
    <property type="entry name" value="HYBRID SIGNAL TRANSDUCTION HISTIDINE KINASE J"/>
    <property type="match status" value="1"/>
</dbReference>
<dbReference type="InterPro" id="IPR036097">
    <property type="entry name" value="HisK_dim/P_sf"/>
</dbReference>
<evidence type="ECO:0000256" key="3">
    <source>
        <dbReference type="ARBA" id="ARBA00022553"/>
    </source>
</evidence>
<dbReference type="InterPro" id="IPR005467">
    <property type="entry name" value="His_kinase_dom"/>
</dbReference>
<keyword evidence="3" id="KW-0597">Phosphoprotein</keyword>
<feature type="transmembrane region" description="Helical" evidence="10">
    <location>
        <begin position="186"/>
        <end position="207"/>
    </location>
</feature>
<dbReference type="InterPro" id="IPR024478">
    <property type="entry name" value="HlyB_4HB_MCP"/>
</dbReference>
<dbReference type="GO" id="GO:0005524">
    <property type="term" value="F:ATP binding"/>
    <property type="evidence" value="ECO:0007669"/>
    <property type="project" value="UniProtKB-KW"/>
</dbReference>
<dbReference type="PANTHER" id="PTHR45339:SF6">
    <property type="entry name" value="SENSORY HISTIDINE PROTEIN KINASE"/>
    <property type="match status" value="1"/>
</dbReference>
<proteinExistence type="predicted"/>
<dbReference type="Proteomes" id="UP000509658">
    <property type="component" value="Chromosome"/>
</dbReference>
<accession>A0A6N0HVI2</accession>
<feature type="transmembrane region" description="Helical" evidence="10">
    <location>
        <begin position="6"/>
        <end position="27"/>
    </location>
</feature>
<keyword evidence="10" id="KW-0812">Transmembrane</keyword>
<evidence type="ECO:0000256" key="9">
    <source>
        <dbReference type="SAM" id="Coils"/>
    </source>
</evidence>
<organism evidence="12 13">
    <name type="scientific">Candidatus Reidiella endopervernicosa</name>
    <dbReference type="NCBI Taxonomy" id="2738883"/>
    <lineage>
        <taxon>Bacteria</taxon>
        <taxon>Pseudomonadati</taxon>
        <taxon>Pseudomonadota</taxon>
        <taxon>Gammaproteobacteria</taxon>
        <taxon>Candidatus Reidiella</taxon>
    </lineage>
</organism>
<dbReference type="SUPFAM" id="SSF47384">
    <property type="entry name" value="Homodimeric domain of signal transducing histidine kinase"/>
    <property type="match status" value="1"/>
</dbReference>
<dbReference type="InterPro" id="IPR003661">
    <property type="entry name" value="HisK_dim/P_dom"/>
</dbReference>
<feature type="domain" description="Histidine kinase" evidence="11">
    <location>
        <begin position="237"/>
        <end position="332"/>
    </location>
</feature>
<protein>
    <recommendedName>
        <fullName evidence="2">histidine kinase</fullName>
        <ecNumber evidence="2">2.7.13.3</ecNumber>
    </recommendedName>
</protein>
<keyword evidence="8" id="KW-0902">Two-component regulatory system</keyword>
<evidence type="ECO:0000256" key="2">
    <source>
        <dbReference type="ARBA" id="ARBA00012438"/>
    </source>
</evidence>
<dbReference type="InterPro" id="IPR047347">
    <property type="entry name" value="YvaQ-like_sensor"/>
</dbReference>
<evidence type="ECO:0000256" key="4">
    <source>
        <dbReference type="ARBA" id="ARBA00022679"/>
    </source>
</evidence>
<keyword evidence="10" id="KW-1133">Transmembrane helix</keyword>
<comment type="catalytic activity">
    <reaction evidence="1">
        <text>ATP + protein L-histidine = ADP + protein N-phospho-L-histidine.</text>
        <dbReference type="EC" id="2.7.13.3"/>
    </reaction>
</comment>
<dbReference type="SMART" id="SM00388">
    <property type="entry name" value="HisKA"/>
    <property type="match status" value="1"/>
</dbReference>
<sequence length="332" mass="37497">MNASEFRLALGFGIIVLLIFALGVIGLTEMQRLDDRLEYIVGERNVKVSLVSTMRHKARERSIFTFMMLDEKDPFLRDDLRMRFHEAASEFMAARDQLEQMPLSSEERSYIDFAREMAAQGATAQQKLLDALFEDRFEEANRLQLSLALPAQNKVLHSLSQLVEYQERATEQAVAEVRRSYENARIAYTAISFGVVMLSVMVATVAIRRTSTIERDLRDAKEEAEQASEAKSEFLANMSHEIRTPMNGVLGMLNLLKQTPLSEPQRDYLTTAYVSGEILLSVINDVLDYSKIEAGKMSVEYQSFDLNRALADTVALFSNTAADRHGERSEGG</sequence>
<dbReference type="PROSITE" id="PS50109">
    <property type="entry name" value="HIS_KIN"/>
    <property type="match status" value="1"/>
</dbReference>
<dbReference type="Pfam" id="PF00512">
    <property type="entry name" value="HisKA"/>
    <property type="match status" value="1"/>
</dbReference>
<dbReference type="KEGG" id="rev:HUE57_09100"/>
<evidence type="ECO:0000256" key="1">
    <source>
        <dbReference type="ARBA" id="ARBA00000085"/>
    </source>
</evidence>
<keyword evidence="5" id="KW-0547">Nucleotide-binding</keyword>
<evidence type="ECO:0000256" key="10">
    <source>
        <dbReference type="SAM" id="Phobius"/>
    </source>
</evidence>
<feature type="coiled-coil region" evidence="9">
    <location>
        <begin position="210"/>
        <end position="237"/>
    </location>
</feature>
<dbReference type="EC" id="2.7.13.3" evidence="2"/>
<evidence type="ECO:0000313" key="12">
    <source>
        <dbReference type="EMBL" id="QKQ26422.1"/>
    </source>
</evidence>
<evidence type="ECO:0000256" key="6">
    <source>
        <dbReference type="ARBA" id="ARBA00022777"/>
    </source>
</evidence>
<dbReference type="CDD" id="cd19411">
    <property type="entry name" value="MCP2201-like_sensor"/>
    <property type="match status" value="1"/>
</dbReference>
<evidence type="ECO:0000256" key="5">
    <source>
        <dbReference type="ARBA" id="ARBA00022741"/>
    </source>
</evidence>
<evidence type="ECO:0000256" key="7">
    <source>
        <dbReference type="ARBA" id="ARBA00022840"/>
    </source>
</evidence>
<dbReference type="Pfam" id="PF12729">
    <property type="entry name" value="4HB_MCP_1"/>
    <property type="match status" value="1"/>
</dbReference>
<keyword evidence="4" id="KW-0808">Transferase</keyword>
<dbReference type="FunFam" id="1.10.287.130:FF:000002">
    <property type="entry name" value="Two-component osmosensing histidine kinase"/>
    <property type="match status" value="1"/>
</dbReference>
<keyword evidence="9" id="KW-0175">Coiled coil</keyword>
<evidence type="ECO:0000313" key="13">
    <source>
        <dbReference type="Proteomes" id="UP000509658"/>
    </source>
</evidence>
<evidence type="ECO:0000259" key="11">
    <source>
        <dbReference type="PROSITE" id="PS50109"/>
    </source>
</evidence>
<dbReference type="Gene3D" id="1.10.287.130">
    <property type="match status" value="1"/>
</dbReference>
<gene>
    <name evidence="12" type="ORF">HUE57_09100</name>
</gene>
<keyword evidence="10" id="KW-0472">Membrane</keyword>
<reference evidence="12 13" key="1">
    <citation type="submission" date="2020-05" db="EMBL/GenBank/DDBJ databases">
        <title>Horizontal transmission and recombination maintain forever young bacterial symbiont genomes.</title>
        <authorList>
            <person name="Russell S.L."/>
            <person name="Pepper-Tunick E."/>
            <person name="Svedberg J."/>
            <person name="Byrne A."/>
            <person name="Ruelas Castillo J."/>
            <person name="Vollmers C."/>
            <person name="Beinart R.A."/>
            <person name="Corbett-Detig R."/>
        </authorList>
    </citation>
    <scope>NUCLEOTIDE SEQUENCE [LARGE SCALE GENOMIC DNA]</scope>
    <source>
        <strain evidence="12">Santa_Monica_outfall</strain>
    </source>
</reference>
<keyword evidence="7" id="KW-0067">ATP-binding</keyword>
<keyword evidence="6" id="KW-0418">Kinase</keyword>
<dbReference type="CDD" id="cd00082">
    <property type="entry name" value="HisKA"/>
    <property type="match status" value="1"/>
</dbReference>
<dbReference type="GO" id="GO:0000155">
    <property type="term" value="F:phosphorelay sensor kinase activity"/>
    <property type="evidence" value="ECO:0007669"/>
    <property type="project" value="InterPro"/>
</dbReference>
<name>A0A6N0HVI2_9GAMM</name>
<keyword evidence="13" id="KW-1185">Reference proteome</keyword>
<dbReference type="AlphaFoldDB" id="A0A6N0HVI2"/>
<dbReference type="EMBL" id="CP054491">
    <property type="protein sequence ID" value="QKQ26422.1"/>
    <property type="molecule type" value="Genomic_DNA"/>
</dbReference>
<evidence type="ECO:0000256" key="8">
    <source>
        <dbReference type="ARBA" id="ARBA00023012"/>
    </source>
</evidence>
<dbReference type="RefSeq" id="WP_174673046.1">
    <property type="nucleotide sequence ID" value="NZ_CP054491.1"/>
</dbReference>